<evidence type="ECO:0000313" key="3">
    <source>
        <dbReference type="Proteomes" id="UP000216752"/>
    </source>
</evidence>
<dbReference type="Gene3D" id="3.40.630.30">
    <property type="match status" value="1"/>
</dbReference>
<organism evidence="2 3">
    <name type="scientific">Sporomusa silvacetica DSM 10669</name>
    <dbReference type="NCBI Taxonomy" id="1123289"/>
    <lineage>
        <taxon>Bacteria</taxon>
        <taxon>Bacillati</taxon>
        <taxon>Bacillota</taxon>
        <taxon>Negativicutes</taxon>
        <taxon>Selenomonadales</taxon>
        <taxon>Sporomusaceae</taxon>
        <taxon>Sporomusa</taxon>
    </lineage>
</organism>
<evidence type="ECO:0000259" key="1">
    <source>
        <dbReference type="Pfam" id="PF14268"/>
    </source>
</evidence>
<dbReference type="InterPro" id="IPR025685">
    <property type="entry name" value="YoaP-like_dom"/>
</dbReference>
<protein>
    <recommendedName>
        <fullName evidence="1">YoaP-like domain-containing protein</fullName>
    </recommendedName>
</protein>
<dbReference type="SUPFAM" id="SSF55729">
    <property type="entry name" value="Acyl-CoA N-acyltransferases (Nat)"/>
    <property type="match status" value="1"/>
</dbReference>
<accession>A0ABZ3IJR9</accession>
<dbReference type="EMBL" id="CP155573">
    <property type="protein sequence ID" value="XFO65915.1"/>
    <property type="molecule type" value="Genomic_DNA"/>
</dbReference>
<keyword evidence="3" id="KW-1185">Reference proteome</keyword>
<evidence type="ECO:0000313" key="2">
    <source>
        <dbReference type="EMBL" id="XFO65915.1"/>
    </source>
</evidence>
<gene>
    <name evidence="2" type="ORF">SPSIL_020630</name>
</gene>
<reference evidence="2" key="1">
    <citation type="submission" date="2024-05" db="EMBL/GenBank/DDBJ databases">
        <title>Isolation and characterization of Sporomusa carbonis sp. nov., a carboxydotrophic hydrogenogen in the genus of Sporomusa isolated from a charcoal burning pile.</title>
        <authorList>
            <person name="Boeer T."/>
            <person name="Rosenbaum F."/>
            <person name="Eysell L."/>
            <person name="Mueller V."/>
            <person name="Daniel R."/>
            <person name="Poehlein A."/>
        </authorList>
    </citation>
    <scope>NUCLEOTIDE SEQUENCE [LARGE SCALE GENOMIC DNA]</scope>
    <source>
        <strain evidence="2">DSM 10669</strain>
    </source>
</reference>
<proteinExistence type="predicted"/>
<dbReference type="InterPro" id="IPR016181">
    <property type="entry name" value="Acyl_CoA_acyltransferase"/>
</dbReference>
<name>A0ABZ3IJR9_9FIRM</name>
<feature type="domain" description="YoaP-like" evidence="1">
    <location>
        <begin position="121"/>
        <end position="164"/>
    </location>
</feature>
<dbReference type="Pfam" id="PF14268">
    <property type="entry name" value="YoaP"/>
    <property type="match status" value="1"/>
</dbReference>
<dbReference type="Proteomes" id="UP000216752">
    <property type="component" value="Chromosome"/>
</dbReference>
<dbReference type="RefSeq" id="WP_211289652.1">
    <property type="nucleotide sequence ID" value="NZ_CP155573.1"/>
</dbReference>
<sequence>MAGKYAGNGYGKKLLEECIQDSKDKDGIVLLASDKKRPYLSDKNFFLKQGFEVCDFAPPYFELLVYKNNPNAISPTFNKPAKNNICTNQRGLTVYYSNQCPYTEYYTNTVLRELADKANIPLNIIKITTREEALNSPSPFTIYSAFLNGKFITHDILNESKFSKLIQTAGA</sequence>